<evidence type="ECO:0000256" key="4">
    <source>
        <dbReference type="RuleBase" id="RU000383"/>
    </source>
</evidence>
<comment type="similarity">
    <text evidence="4">Belongs to the cyclin family.</text>
</comment>
<evidence type="ECO:0000256" key="2">
    <source>
        <dbReference type="ARBA" id="ARBA00023127"/>
    </source>
</evidence>
<dbReference type="FunFam" id="1.10.472.10:FF:000003">
    <property type="entry name" value="G1/S-specific cyclin-D2"/>
    <property type="match status" value="1"/>
</dbReference>
<dbReference type="Gene3D" id="1.10.472.10">
    <property type="entry name" value="Cyclin-like"/>
    <property type="match status" value="2"/>
</dbReference>
<comment type="function">
    <text evidence="1">Essential for the control of the cell cycle at the G2/M (mitosis) transition.</text>
</comment>
<dbReference type="Pfam" id="PF02984">
    <property type="entry name" value="Cyclin_C"/>
    <property type="match status" value="1"/>
</dbReference>
<dbReference type="SMART" id="SM00385">
    <property type="entry name" value="CYCLIN"/>
    <property type="match status" value="1"/>
</dbReference>
<dbReference type="OrthoDB" id="306099at2759"/>
<evidence type="ECO:0000256" key="1">
    <source>
        <dbReference type="ARBA" id="ARBA00003222"/>
    </source>
</evidence>
<feature type="domain" description="Cyclin-like" evidence="5">
    <location>
        <begin position="75"/>
        <end position="159"/>
    </location>
</feature>
<organism evidence="6 7">
    <name type="scientific">Betta splendens</name>
    <name type="common">Siamese fighting fish</name>
    <dbReference type="NCBI Taxonomy" id="158456"/>
    <lineage>
        <taxon>Eukaryota</taxon>
        <taxon>Metazoa</taxon>
        <taxon>Chordata</taxon>
        <taxon>Craniata</taxon>
        <taxon>Vertebrata</taxon>
        <taxon>Euteleostomi</taxon>
        <taxon>Actinopterygii</taxon>
        <taxon>Neopterygii</taxon>
        <taxon>Teleostei</taxon>
        <taxon>Neoteleostei</taxon>
        <taxon>Acanthomorphata</taxon>
        <taxon>Anabantaria</taxon>
        <taxon>Anabantiformes</taxon>
        <taxon>Anabantoidei</taxon>
        <taxon>Osphronemidae</taxon>
        <taxon>Betta</taxon>
    </lineage>
</organism>
<evidence type="ECO:0000313" key="6">
    <source>
        <dbReference type="Proteomes" id="UP000515150"/>
    </source>
</evidence>
<comment type="subunit">
    <text evidence="3">Interacts with the CDK1 protein kinase to form a serine/threonine kinase holoenzyme complex also known as maturation promoting factor (MPF). The cyclin subunit imparts substrate specificity to the complex.</text>
</comment>
<dbReference type="CDD" id="cd20516">
    <property type="entry name" value="CYCLIN_CCND_rpt2"/>
    <property type="match status" value="1"/>
</dbReference>
<gene>
    <name evidence="7" type="primary">ccnd3</name>
</gene>
<dbReference type="PANTHER" id="PTHR10177">
    <property type="entry name" value="CYCLINS"/>
    <property type="match status" value="1"/>
</dbReference>
<reference evidence="7" key="1">
    <citation type="submission" date="2025-08" db="UniProtKB">
        <authorList>
            <consortium name="RefSeq"/>
        </authorList>
    </citation>
    <scope>IDENTIFICATION</scope>
</reference>
<proteinExistence type="inferred from homology"/>
<keyword evidence="6" id="KW-1185">Reference proteome</keyword>
<accession>A0A8M1HDW8</accession>
<dbReference type="InterPro" id="IPR013763">
    <property type="entry name" value="Cyclin-like_dom"/>
</dbReference>
<dbReference type="Pfam" id="PF00134">
    <property type="entry name" value="Cyclin_N"/>
    <property type="match status" value="1"/>
</dbReference>
<dbReference type="Proteomes" id="UP000515150">
    <property type="component" value="Chromosome 5"/>
</dbReference>
<dbReference type="InterPro" id="IPR004367">
    <property type="entry name" value="Cyclin_C-dom"/>
</dbReference>
<evidence type="ECO:0000256" key="3">
    <source>
        <dbReference type="ARBA" id="ARBA00025821"/>
    </source>
</evidence>
<keyword evidence="2 4" id="KW-0195">Cyclin</keyword>
<dbReference type="InterPro" id="IPR036915">
    <property type="entry name" value="Cyclin-like_sf"/>
</dbReference>
<sequence length="335" mass="36614">MDLSGDKLLGDEFKVEKSCCSQFGVILRARSDPAVVGDRRTLRHLAALEKTCRRPGRGVSARGDVPPRARGLLAVWMLQVCEEQKCEQEVFPLAAHYLDHYLSLVRVERPRLQLLGVVCMLVASKMRETVPLTAGALCVYTDNSVSVADVLMNACVLQQWEVEVVSRLDWCLACVVPSDFLEPVLHALPGVGPVHLQHVRRLVHSYVALATTDSGFSPFLPSTLACACVTFALRELKLMAAAVSPEALMTFLANLTATDVSSTFLCYDKLGAVWGLNLPRWSEDGVFRSRAHGSEVDFTPADSQDAAPTAKPQVATLKHFSMTSDGTTVYSHEGE</sequence>
<dbReference type="InterPro" id="IPR006671">
    <property type="entry name" value="Cyclin_N"/>
</dbReference>
<dbReference type="RefSeq" id="XP_040926656.1">
    <property type="nucleotide sequence ID" value="XM_041070722.2"/>
</dbReference>
<name>A0A8M1HDW8_BETSP</name>
<dbReference type="CTD" id="896"/>
<dbReference type="InterPro" id="IPR039361">
    <property type="entry name" value="Cyclin"/>
</dbReference>
<evidence type="ECO:0000259" key="5">
    <source>
        <dbReference type="SMART" id="SM00385"/>
    </source>
</evidence>
<evidence type="ECO:0000313" key="7">
    <source>
        <dbReference type="RefSeq" id="XP_040926656.1"/>
    </source>
</evidence>
<dbReference type="AlphaFoldDB" id="A0A8M1HDW8"/>
<dbReference type="GeneID" id="114855831"/>
<dbReference type="SUPFAM" id="SSF47954">
    <property type="entry name" value="Cyclin-like"/>
    <property type="match status" value="1"/>
</dbReference>
<protein>
    <submittedName>
        <fullName evidence="7">G1/S-specific cyclin-D3 isoform X1</fullName>
    </submittedName>
</protein>